<accession>A0A937KCZ2</accession>
<keyword evidence="3" id="KW-1185">Reference proteome</keyword>
<sequence>MKVLKNHFIAGVFLTCGLWWLTAHQISGQDLTDLTEKEPVKVTGGLGYNAIGYHADGIEERRDPFTWYLNGNLNISIYDFAIPLTFSYTNRQLNYTQPFNQIGITPSYKWVKAHLGYSNMNFSTYSLSGHTFLGGGVELTPGKWNIQAMYGRLNKAIGAAQMDSVNYADPVYKRMGYGAKASYWGEGYNVDVSVFSAKDDVESVDFVPQDSEVTPEDNTVWSIAGSKQLMERVSLNFEYAQSYYNRDTRGVTLDSTETENINTSGVFDAYNFGIAYAHNIYSLLLKYERIDPGYETLGAYYNNNDMENITLNGSLNLLRNQLSIGVSSGVQRNNLEDTEASATRRVVGSVNVNYSPSQQWNFATSYSNFNTYTNVRAQADPTFRDELDTLNFYQVNQSATLSTMYSFGSREVRKSISLNGSYQITNEEATGAEDAQSTFFSGNLAYRFSLTGGTSASAALNGNKSVFGTSESRSYGPNLTLSKPLMNKNIRSTFSGTYLKQETTGRPTSGILNLRLNFGLKPQKMLGGKQKELEQEPEGPPSTVTGINMPAEFADIEKEEEKAPVKKNKGLGEHSLSIGLSYMKKLTSGETTVTNPSEFSELTITLNYSYRF</sequence>
<name>A0A937KCZ2_9BACT</name>
<organism evidence="2 3">
    <name type="scientific">Fulvivirga marina</name>
    <dbReference type="NCBI Taxonomy" id="2494733"/>
    <lineage>
        <taxon>Bacteria</taxon>
        <taxon>Pseudomonadati</taxon>
        <taxon>Bacteroidota</taxon>
        <taxon>Cytophagia</taxon>
        <taxon>Cytophagales</taxon>
        <taxon>Fulvivirgaceae</taxon>
        <taxon>Fulvivirga</taxon>
    </lineage>
</organism>
<evidence type="ECO:0000256" key="1">
    <source>
        <dbReference type="SAM" id="MobiDB-lite"/>
    </source>
</evidence>
<feature type="region of interest" description="Disordered" evidence="1">
    <location>
        <begin position="527"/>
        <end position="547"/>
    </location>
</feature>
<dbReference type="EMBL" id="JAEUGD010000018">
    <property type="protein sequence ID" value="MBL6445698.1"/>
    <property type="molecule type" value="Genomic_DNA"/>
</dbReference>
<evidence type="ECO:0000313" key="3">
    <source>
        <dbReference type="Proteomes" id="UP000614216"/>
    </source>
</evidence>
<dbReference type="AlphaFoldDB" id="A0A937KCZ2"/>
<gene>
    <name evidence="2" type="ORF">JMN32_05220</name>
</gene>
<comment type="caution">
    <text evidence="2">The sequence shown here is derived from an EMBL/GenBank/DDBJ whole genome shotgun (WGS) entry which is preliminary data.</text>
</comment>
<proteinExistence type="predicted"/>
<evidence type="ECO:0000313" key="2">
    <source>
        <dbReference type="EMBL" id="MBL6445698.1"/>
    </source>
</evidence>
<reference evidence="2" key="1">
    <citation type="submission" date="2021-01" db="EMBL/GenBank/DDBJ databases">
        <title>Fulvivirga kasyanovii gen. nov., sp nov., a novel member of the phylum Bacteroidetes isolated from seawater in a mussel farm.</title>
        <authorList>
            <person name="Zhao L.-H."/>
            <person name="Wang Z.-J."/>
        </authorList>
    </citation>
    <scope>NUCLEOTIDE SEQUENCE</scope>
    <source>
        <strain evidence="2">29W222</strain>
    </source>
</reference>
<protein>
    <submittedName>
        <fullName evidence="2">Uncharacterized protein</fullName>
    </submittedName>
</protein>
<dbReference type="RefSeq" id="WP_202855241.1">
    <property type="nucleotide sequence ID" value="NZ_JAEUGD010000018.1"/>
</dbReference>
<dbReference type="Proteomes" id="UP000614216">
    <property type="component" value="Unassembled WGS sequence"/>
</dbReference>